<evidence type="ECO:0000256" key="1">
    <source>
        <dbReference type="SAM" id="MobiDB-lite"/>
    </source>
</evidence>
<organism evidence="2 3">
    <name type="scientific">Ditylenchus dipsaci</name>
    <dbReference type="NCBI Taxonomy" id="166011"/>
    <lineage>
        <taxon>Eukaryota</taxon>
        <taxon>Metazoa</taxon>
        <taxon>Ecdysozoa</taxon>
        <taxon>Nematoda</taxon>
        <taxon>Chromadorea</taxon>
        <taxon>Rhabditida</taxon>
        <taxon>Tylenchina</taxon>
        <taxon>Tylenchomorpha</taxon>
        <taxon>Sphaerularioidea</taxon>
        <taxon>Anguinidae</taxon>
        <taxon>Anguininae</taxon>
        <taxon>Ditylenchus</taxon>
    </lineage>
</organism>
<keyword evidence="2" id="KW-1185">Reference proteome</keyword>
<reference evidence="3" key="1">
    <citation type="submission" date="2022-11" db="UniProtKB">
        <authorList>
            <consortium name="WormBaseParasite"/>
        </authorList>
    </citation>
    <scope>IDENTIFICATION</scope>
</reference>
<feature type="compositionally biased region" description="Polar residues" evidence="1">
    <location>
        <begin position="43"/>
        <end position="54"/>
    </location>
</feature>
<feature type="region of interest" description="Disordered" evidence="1">
    <location>
        <begin position="40"/>
        <end position="61"/>
    </location>
</feature>
<evidence type="ECO:0000313" key="3">
    <source>
        <dbReference type="WBParaSite" id="jg15778"/>
    </source>
</evidence>
<name>A0A915D4C2_9BILA</name>
<dbReference type="AlphaFoldDB" id="A0A915D4C2"/>
<protein>
    <submittedName>
        <fullName evidence="3">Uncharacterized protein</fullName>
    </submittedName>
</protein>
<dbReference type="WBParaSite" id="jg15778">
    <property type="protein sequence ID" value="jg15778"/>
    <property type="gene ID" value="jg15778"/>
</dbReference>
<proteinExistence type="predicted"/>
<dbReference type="Proteomes" id="UP000887574">
    <property type="component" value="Unplaced"/>
</dbReference>
<accession>A0A915D4C2</accession>
<evidence type="ECO:0000313" key="2">
    <source>
        <dbReference type="Proteomes" id="UP000887574"/>
    </source>
</evidence>
<sequence>MRKGKAMGGLPRLQAAKILIEENAHHCLLNIELVEGEKRMSPTPYQQPNLTVDTPASKHCG</sequence>